<dbReference type="AlphaFoldDB" id="A0AAD7FEX1"/>
<organism evidence="1 2">
    <name type="scientific">Roridomyces roridus</name>
    <dbReference type="NCBI Taxonomy" id="1738132"/>
    <lineage>
        <taxon>Eukaryota</taxon>
        <taxon>Fungi</taxon>
        <taxon>Dikarya</taxon>
        <taxon>Basidiomycota</taxon>
        <taxon>Agaricomycotina</taxon>
        <taxon>Agaricomycetes</taxon>
        <taxon>Agaricomycetidae</taxon>
        <taxon>Agaricales</taxon>
        <taxon>Marasmiineae</taxon>
        <taxon>Mycenaceae</taxon>
        <taxon>Roridomyces</taxon>
    </lineage>
</organism>
<evidence type="ECO:0000313" key="1">
    <source>
        <dbReference type="EMBL" id="KAJ7620089.1"/>
    </source>
</evidence>
<protein>
    <submittedName>
        <fullName evidence="1">Uncharacterized protein</fullName>
    </submittedName>
</protein>
<proteinExistence type="predicted"/>
<dbReference type="Proteomes" id="UP001221142">
    <property type="component" value="Unassembled WGS sequence"/>
</dbReference>
<name>A0AAD7FEX1_9AGAR</name>
<comment type="caution">
    <text evidence="1">The sequence shown here is derived from an EMBL/GenBank/DDBJ whole genome shotgun (WGS) entry which is preliminary data.</text>
</comment>
<reference evidence="1" key="1">
    <citation type="submission" date="2023-03" db="EMBL/GenBank/DDBJ databases">
        <title>Massive genome expansion in bonnet fungi (Mycena s.s.) driven by repeated elements and novel gene families across ecological guilds.</title>
        <authorList>
            <consortium name="Lawrence Berkeley National Laboratory"/>
            <person name="Harder C.B."/>
            <person name="Miyauchi S."/>
            <person name="Viragh M."/>
            <person name="Kuo A."/>
            <person name="Thoen E."/>
            <person name="Andreopoulos B."/>
            <person name="Lu D."/>
            <person name="Skrede I."/>
            <person name="Drula E."/>
            <person name="Henrissat B."/>
            <person name="Morin E."/>
            <person name="Kohler A."/>
            <person name="Barry K."/>
            <person name="LaButti K."/>
            <person name="Morin E."/>
            <person name="Salamov A."/>
            <person name="Lipzen A."/>
            <person name="Mereny Z."/>
            <person name="Hegedus B."/>
            <person name="Baldrian P."/>
            <person name="Stursova M."/>
            <person name="Weitz H."/>
            <person name="Taylor A."/>
            <person name="Grigoriev I.V."/>
            <person name="Nagy L.G."/>
            <person name="Martin F."/>
            <person name="Kauserud H."/>
        </authorList>
    </citation>
    <scope>NUCLEOTIDE SEQUENCE</scope>
    <source>
        <strain evidence="1">9284</strain>
    </source>
</reference>
<evidence type="ECO:0000313" key="2">
    <source>
        <dbReference type="Proteomes" id="UP001221142"/>
    </source>
</evidence>
<accession>A0AAD7FEX1</accession>
<keyword evidence="2" id="KW-1185">Reference proteome</keyword>
<sequence length="163" mass="18102">MPDETVYTPQDDFQAFLSHSADPLLRFSYHGFAECLIDFRWLDVAQNLTEIHLDNDSYGVLRDTYSEAVANLMRKLDRTLFGTFLPRLESLELEDFRFVLKPDALGQILSSRCDAELGGGLAPLHSFQLIGVSAGLGFEALSYLVGFGMNIHVGPDASTNLLV</sequence>
<gene>
    <name evidence="1" type="ORF">FB45DRAFT_871164</name>
</gene>
<dbReference type="EMBL" id="JARKIF010000017">
    <property type="protein sequence ID" value="KAJ7620089.1"/>
    <property type="molecule type" value="Genomic_DNA"/>
</dbReference>